<protein>
    <recommendedName>
        <fullName evidence="10">LysE type translocator</fullName>
    </recommendedName>
</protein>
<dbReference type="GO" id="GO:0005886">
    <property type="term" value="C:plasma membrane"/>
    <property type="evidence" value="ECO:0007669"/>
    <property type="project" value="UniProtKB-SubCell"/>
</dbReference>
<dbReference type="GO" id="GO:0006865">
    <property type="term" value="P:amino acid transport"/>
    <property type="evidence" value="ECO:0007669"/>
    <property type="project" value="InterPro"/>
</dbReference>
<keyword evidence="4 6" id="KW-1133">Transmembrane helix</keyword>
<evidence type="ECO:0000256" key="5">
    <source>
        <dbReference type="ARBA" id="ARBA00023136"/>
    </source>
</evidence>
<keyword evidence="2" id="KW-1003">Cell membrane</keyword>
<reference evidence="8" key="1">
    <citation type="journal article" date="2014" name="Int. J. Syst. Evol. Microbiol.">
        <title>Complete genome sequence of Corynebacterium casei LMG S-19264T (=DSM 44701T), isolated from a smear-ripened cheese.</title>
        <authorList>
            <consortium name="US DOE Joint Genome Institute (JGI-PGF)"/>
            <person name="Walter F."/>
            <person name="Albersmeier A."/>
            <person name="Kalinowski J."/>
            <person name="Ruckert C."/>
        </authorList>
    </citation>
    <scope>NUCLEOTIDE SEQUENCE</scope>
    <source>
        <strain evidence="8">KCTC 32182</strain>
    </source>
</reference>
<proteinExistence type="predicted"/>
<accession>A0A918UBA7</accession>
<evidence type="ECO:0000313" key="8">
    <source>
        <dbReference type="EMBL" id="GGY28225.1"/>
    </source>
</evidence>
<keyword evidence="7" id="KW-0732">Signal</keyword>
<feature type="signal peptide" evidence="7">
    <location>
        <begin position="1"/>
        <end position="22"/>
    </location>
</feature>
<evidence type="ECO:0000256" key="4">
    <source>
        <dbReference type="ARBA" id="ARBA00022989"/>
    </source>
</evidence>
<evidence type="ECO:0000256" key="2">
    <source>
        <dbReference type="ARBA" id="ARBA00022475"/>
    </source>
</evidence>
<evidence type="ECO:0000256" key="7">
    <source>
        <dbReference type="SAM" id="SignalP"/>
    </source>
</evidence>
<sequence>MLLTLANPMTILSFLAVFAAFAGQAPVEPAGIAAMVSGIVAGSLAWWAVLSLGVAGIVARGGERFRQAIARLCAVLLSVMGVCLLYSAAGLPFWR</sequence>
<dbReference type="AlphaFoldDB" id="A0A918UBA7"/>
<dbReference type="EMBL" id="BMYX01000026">
    <property type="protein sequence ID" value="GGY28225.1"/>
    <property type="molecule type" value="Genomic_DNA"/>
</dbReference>
<evidence type="ECO:0000256" key="1">
    <source>
        <dbReference type="ARBA" id="ARBA00004651"/>
    </source>
</evidence>
<keyword evidence="3 6" id="KW-0812">Transmembrane</keyword>
<dbReference type="InterPro" id="IPR001123">
    <property type="entry name" value="LeuE-type"/>
</dbReference>
<feature type="chain" id="PRO_5037587503" description="LysE type translocator" evidence="7">
    <location>
        <begin position="23"/>
        <end position="95"/>
    </location>
</feature>
<keyword evidence="5 6" id="KW-0472">Membrane</keyword>
<evidence type="ECO:0000256" key="3">
    <source>
        <dbReference type="ARBA" id="ARBA00022692"/>
    </source>
</evidence>
<feature type="transmembrane region" description="Helical" evidence="6">
    <location>
        <begin position="72"/>
        <end position="94"/>
    </location>
</feature>
<evidence type="ECO:0000313" key="9">
    <source>
        <dbReference type="Proteomes" id="UP000645257"/>
    </source>
</evidence>
<comment type="subcellular location">
    <subcellularLocation>
        <location evidence="1">Cell membrane</location>
        <topology evidence="1">Multi-pass membrane protein</topology>
    </subcellularLocation>
</comment>
<dbReference type="RefSeq" id="WP_189536627.1">
    <property type="nucleotide sequence ID" value="NZ_CP069161.1"/>
</dbReference>
<keyword evidence="9" id="KW-1185">Reference proteome</keyword>
<comment type="caution">
    <text evidence="8">The sequence shown here is derived from an EMBL/GenBank/DDBJ whole genome shotgun (WGS) entry which is preliminary data.</text>
</comment>
<dbReference type="Pfam" id="PF01810">
    <property type="entry name" value="LysE"/>
    <property type="match status" value="1"/>
</dbReference>
<feature type="transmembrane region" description="Helical" evidence="6">
    <location>
        <begin position="39"/>
        <end position="60"/>
    </location>
</feature>
<evidence type="ECO:0000256" key="6">
    <source>
        <dbReference type="SAM" id="Phobius"/>
    </source>
</evidence>
<organism evidence="8 9">
    <name type="scientific">Paludibacterium paludis</name>
    <dbReference type="NCBI Taxonomy" id="1225769"/>
    <lineage>
        <taxon>Bacteria</taxon>
        <taxon>Pseudomonadati</taxon>
        <taxon>Pseudomonadota</taxon>
        <taxon>Betaproteobacteria</taxon>
        <taxon>Neisseriales</taxon>
        <taxon>Chromobacteriaceae</taxon>
        <taxon>Paludibacterium</taxon>
    </lineage>
</organism>
<gene>
    <name evidence="8" type="ORF">GCM10011289_34310</name>
</gene>
<evidence type="ECO:0008006" key="10">
    <source>
        <dbReference type="Google" id="ProtNLM"/>
    </source>
</evidence>
<name>A0A918UBA7_9NEIS</name>
<reference evidence="8" key="2">
    <citation type="submission" date="2020-09" db="EMBL/GenBank/DDBJ databases">
        <authorList>
            <person name="Sun Q."/>
            <person name="Kim S."/>
        </authorList>
    </citation>
    <scope>NUCLEOTIDE SEQUENCE</scope>
    <source>
        <strain evidence="8">KCTC 32182</strain>
    </source>
</reference>
<dbReference type="Proteomes" id="UP000645257">
    <property type="component" value="Unassembled WGS sequence"/>
</dbReference>